<evidence type="ECO:0000256" key="4">
    <source>
        <dbReference type="PIRSR" id="PIRSR000149-3"/>
    </source>
</evidence>
<protein>
    <submittedName>
        <fullName evidence="8">Type I glyceraldehyde-3-phosphate dehydrogenase</fullName>
    </submittedName>
</protein>
<gene>
    <name evidence="8" type="ORF">D3H65_31760</name>
</gene>
<dbReference type="InterPro" id="IPR036291">
    <property type="entry name" value="NAD(P)-bd_dom_sf"/>
</dbReference>
<dbReference type="GO" id="GO:0016620">
    <property type="term" value="F:oxidoreductase activity, acting on the aldehyde or oxo group of donors, NAD or NADP as acceptor"/>
    <property type="evidence" value="ECO:0007669"/>
    <property type="project" value="InterPro"/>
</dbReference>
<dbReference type="SUPFAM" id="SSF55347">
    <property type="entry name" value="Glyceraldehyde-3-phosphate dehydrogenase-like, C-terminal domain"/>
    <property type="match status" value="1"/>
</dbReference>
<dbReference type="FunFam" id="3.40.50.720:FF:000001">
    <property type="entry name" value="Glyceraldehyde-3-phosphate dehydrogenase"/>
    <property type="match status" value="1"/>
</dbReference>
<evidence type="ECO:0000256" key="2">
    <source>
        <dbReference type="ARBA" id="ARBA00023002"/>
    </source>
</evidence>
<feature type="binding site" evidence="4">
    <location>
        <position position="32"/>
    </location>
    <ligand>
        <name>NAD(+)</name>
        <dbReference type="ChEBI" id="CHEBI:57540"/>
    </ligand>
</feature>
<dbReference type="SUPFAM" id="SSF51735">
    <property type="entry name" value="NAD(P)-binding Rossmann-fold domains"/>
    <property type="match status" value="1"/>
</dbReference>
<evidence type="ECO:0000259" key="7">
    <source>
        <dbReference type="SMART" id="SM00846"/>
    </source>
</evidence>
<evidence type="ECO:0000256" key="3">
    <source>
        <dbReference type="PIRSR" id="PIRSR000149-1"/>
    </source>
</evidence>
<comment type="subunit">
    <text evidence="1">Homotetramer.</text>
</comment>
<dbReference type="SMART" id="SM00846">
    <property type="entry name" value="Gp_dh_N"/>
    <property type="match status" value="1"/>
</dbReference>
<comment type="similarity">
    <text evidence="6">Belongs to the glyceraldehyde-3-phosphate dehydrogenase family.</text>
</comment>
<evidence type="ECO:0000313" key="8">
    <source>
        <dbReference type="EMBL" id="AXY78293.1"/>
    </source>
</evidence>
<dbReference type="Pfam" id="PF02800">
    <property type="entry name" value="Gp_dh_C"/>
    <property type="match status" value="1"/>
</dbReference>
<dbReference type="Gene3D" id="3.40.50.720">
    <property type="entry name" value="NAD(P)-binding Rossmann-like Domain"/>
    <property type="match status" value="1"/>
</dbReference>
<feature type="binding site" evidence="4">
    <location>
        <begin position="10"/>
        <end position="11"/>
    </location>
    <ligand>
        <name>NAD(+)</name>
        <dbReference type="ChEBI" id="CHEBI:57540"/>
    </ligand>
</feature>
<dbReference type="OrthoDB" id="9803304at2"/>
<organism evidence="8 9">
    <name type="scientific">Paraflavitalea soli</name>
    <dbReference type="NCBI Taxonomy" id="2315862"/>
    <lineage>
        <taxon>Bacteria</taxon>
        <taxon>Pseudomonadati</taxon>
        <taxon>Bacteroidota</taxon>
        <taxon>Chitinophagia</taxon>
        <taxon>Chitinophagales</taxon>
        <taxon>Chitinophagaceae</taxon>
        <taxon>Paraflavitalea</taxon>
    </lineage>
</organism>
<dbReference type="Gene3D" id="3.30.360.10">
    <property type="entry name" value="Dihydrodipicolinate Reductase, domain 2"/>
    <property type="match status" value="1"/>
</dbReference>
<keyword evidence="4" id="KW-0547">Nucleotide-binding</keyword>
<feature type="active site" description="Nucleophile" evidence="3">
    <location>
        <position position="150"/>
    </location>
</feature>
<evidence type="ECO:0000256" key="5">
    <source>
        <dbReference type="PIRSR" id="PIRSR000149-4"/>
    </source>
</evidence>
<dbReference type="GO" id="GO:0051287">
    <property type="term" value="F:NAD binding"/>
    <property type="evidence" value="ECO:0007669"/>
    <property type="project" value="InterPro"/>
</dbReference>
<accession>A0A3B7MXP8</accession>
<feature type="binding site" evidence="4">
    <location>
        <position position="311"/>
    </location>
    <ligand>
        <name>NAD(+)</name>
        <dbReference type="ChEBI" id="CHEBI:57540"/>
    </ligand>
</feature>
<proteinExistence type="inferred from homology"/>
<dbReference type="PIRSF" id="PIRSF000149">
    <property type="entry name" value="GAP_DH"/>
    <property type="match status" value="1"/>
</dbReference>
<feature type="binding site" evidence="4">
    <location>
        <position position="119"/>
    </location>
    <ligand>
        <name>NAD(+)</name>
        <dbReference type="ChEBI" id="CHEBI:57540"/>
    </ligand>
</feature>
<dbReference type="RefSeq" id="WP_119054165.1">
    <property type="nucleotide sequence ID" value="NZ_CP032157.1"/>
</dbReference>
<sequence length="331" mass="36555">MRIAINGMGRIGRLLFRRLVGHEAIELVAINDIMEPDNLAYLLKYDSVYGTFPDPITLQDDDRLLVNGQSIAVLQEPDPIKLPWKALGVDVVLECSGRFTSRAGASAHLAVGAKKVLLSTTGSPEIPLMIYGFNQHLLTPETDIISPGGCMTNCSTHILYLLNSIGIESAHINVLHSYTSRQGIVDAQHKQFRRGRAAAESIIPVEIDLAHSLENLFSVLQNRIAAVSTRVPVANGALADFTIQLKQPTTAMEINQLFRTAAAKEYKGILDYTEEQLVSLDIKGNTHSCIVDGTLTSVVGNHVKLITWFDNEFGYTSRMLDWLLYWKRVLG</sequence>
<evidence type="ECO:0000313" key="9">
    <source>
        <dbReference type="Proteomes" id="UP000263900"/>
    </source>
</evidence>
<name>A0A3B7MXP8_9BACT</name>
<dbReference type="InterPro" id="IPR020831">
    <property type="entry name" value="GlycerAld/Erythrose_P_DH"/>
</dbReference>
<dbReference type="EMBL" id="CP032157">
    <property type="protein sequence ID" value="AXY78293.1"/>
    <property type="molecule type" value="Genomic_DNA"/>
</dbReference>
<dbReference type="InterPro" id="IPR020829">
    <property type="entry name" value="GlycerAld_3-P_DH_cat"/>
</dbReference>
<reference evidence="8 9" key="1">
    <citation type="submission" date="2018-09" db="EMBL/GenBank/DDBJ databases">
        <title>Genome sequencing of strain 6GH32-13.</title>
        <authorList>
            <person name="Weon H.-Y."/>
            <person name="Heo J."/>
            <person name="Kwon S.-W."/>
        </authorList>
    </citation>
    <scope>NUCLEOTIDE SEQUENCE [LARGE SCALE GENOMIC DNA]</scope>
    <source>
        <strain evidence="8 9">5GH32-13</strain>
    </source>
</reference>
<dbReference type="PANTHER" id="PTHR43148">
    <property type="entry name" value="GLYCERALDEHYDE-3-PHOSPHATE DEHYDROGENASE 2"/>
    <property type="match status" value="1"/>
</dbReference>
<dbReference type="AlphaFoldDB" id="A0A3B7MXP8"/>
<keyword evidence="2" id="KW-0560">Oxidoreductase</keyword>
<evidence type="ECO:0000256" key="6">
    <source>
        <dbReference type="RuleBase" id="RU000397"/>
    </source>
</evidence>
<dbReference type="Pfam" id="PF00044">
    <property type="entry name" value="Gp_dh_N"/>
    <property type="match status" value="1"/>
</dbReference>
<dbReference type="InterPro" id="IPR020828">
    <property type="entry name" value="GlycerAld_3-P_DH_NAD(P)-bd"/>
</dbReference>
<feature type="site" description="Activates thiol group during catalysis" evidence="5">
    <location>
        <position position="176"/>
    </location>
</feature>
<dbReference type="CDD" id="cd05214">
    <property type="entry name" value="GAPDH_I_N"/>
    <property type="match status" value="1"/>
</dbReference>
<keyword evidence="4" id="KW-0520">NAD</keyword>
<keyword evidence="9" id="KW-1185">Reference proteome</keyword>
<dbReference type="PRINTS" id="PR00078">
    <property type="entry name" value="G3PDHDRGNASE"/>
</dbReference>
<dbReference type="Proteomes" id="UP000263900">
    <property type="component" value="Chromosome"/>
</dbReference>
<feature type="domain" description="Glyceraldehyde 3-phosphate dehydrogenase NAD(P) binding" evidence="7">
    <location>
        <begin position="1"/>
        <end position="150"/>
    </location>
</feature>
<evidence type="ECO:0000256" key="1">
    <source>
        <dbReference type="ARBA" id="ARBA00011881"/>
    </source>
</evidence>
<dbReference type="KEGG" id="pseg:D3H65_31760"/>